<dbReference type="GO" id="GO:0005886">
    <property type="term" value="C:plasma membrane"/>
    <property type="evidence" value="ECO:0007669"/>
    <property type="project" value="UniProtKB-SubCell"/>
</dbReference>
<evidence type="ECO:0000256" key="6">
    <source>
        <dbReference type="ARBA" id="ARBA00023136"/>
    </source>
</evidence>
<evidence type="ECO:0000256" key="1">
    <source>
        <dbReference type="ARBA" id="ARBA00004651"/>
    </source>
</evidence>
<evidence type="ECO:0000256" key="2">
    <source>
        <dbReference type="ARBA" id="ARBA00005801"/>
    </source>
</evidence>
<feature type="transmembrane region" description="Helical" evidence="7">
    <location>
        <begin position="62"/>
        <end position="81"/>
    </location>
</feature>
<dbReference type="InterPro" id="IPR010627">
    <property type="entry name" value="Prepilin_pept_A24_N"/>
</dbReference>
<dbReference type="Gene3D" id="1.20.120.1220">
    <property type="match status" value="1"/>
</dbReference>
<keyword evidence="5 7" id="KW-1133">Transmembrane helix</keyword>
<comment type="subcellular location">
    <subcellularLocation>
        <location evidence="1">Cell membrane</location>
        <topology evidence="1">Multi-pass membrane protein</topology>
    </subcellularLocation>
</comment>
<dbReference type="STRING" id="1619050.UX20_C0031G0001"/>
<dbReference type="PANTHER" id="PTHR30487:SF0">
    <property type="entry name" value="PREPILIN LEADER PEPTIDASE_N-METHYLTRANSFERASE-RELATED"/>
    <property type="match status" value="1"/>
</dbReference>
<dbReference type="InterPro" id="IPR000045">
    <property type="entry name" value="Prepilin_IV_endopep_pep"/>
</dbReference>
<dbReference type="PANTHER" id="PTHR30487">
    <property type="entry name" value="TYPE 4 PREPILIN-LIKE PROTEINS LEADER PEPTIDE-PROCESSING ENZYME"/>
    <property type="match status" value="1"/>
</dbReference>
<feature type="transmembrane region" description="Helical" evidence="7">
    <location>
        <begin position="87"/>
        <end position="107"/>
    </location>
</feature>
<evidence type="ECO:0000256" key="4">
    <source>
        <dbReference type="ARBA" id="ARBA00022692"/>
    </source>
</evidence>
<feature type="domain" description="Prepilin peptidase A24 N-terminal" evidence="9">
    <location>
        <begin position="1"/>
        <end position="28"/>
    </location>
</feature>
<dbReference type="AlphaFoldDB" id="A0A0G1MXQ9"/>
<evidence type="ECO:0000256" key="7">
    <source>
        <dbReference type="SAM" id="Phobius"/>
    </source>
</evidence>
<feature type="transmembrane region" description="Helical" evidence="7">
    <location>
        <begin position="12"/>
        <end position="30"/>
    </location>
</feature>
<keyword evidence="4 7" id="KW-0812">Transmembrane</keyword>
<evidence type="ECO:0000259" key="9">
    <source>
        <dbReference type="Pfam" id="PF06750"/>
    </source>
</evidence>
<comment type="similarity">
    <text evidence="2">Belongs to the peptidase A24 family.</text>
</comment>
<feature type="non-terminal residue" evidence="10">
    <location>
        <position position="1"/>
    </location>
</feature>
<protein>
    <submittedName>
        <fullName evidence="10">Type 4 prepilin-like protein leader peptide-processing enzyme</fullName>
    </submittedName>
</protein>
<feature type="transmembrane region" description="Helical" evidence="7">
    <location>
        <begin position="151"/>
        <end position="173"/>
    </location>
</feature>
<dbReference type="GO" id="GO:0004190">
    <property type="term" value="F:aspartic-type endopeptidase activity"/>
    <property type="evidence" value="ECO:0007669"/>
    <property type="project" value="InterPro"/>
</dbReference>
<sequence length="179" mass="19921">CRYCLRQISWRYPLLELATAAALMFVWVARPQFFSAPLEIFFAVLVVGVLITLFVIDYEYQIIPDVITLPAIAVFMILQIARGTQVGSLLFAALLAGGFFAAQYVFSKGRWIGDGDIRLGILMGVILGWAGIGLVFIGLGKAKLSSKTPFGTYLAASTFIALFYGSQLIDWYFRLWTRI</sequence>
<evidence type="ECO:0000256" key="3">
    <source>
        <dbReference type="ARBA" id="ARBA00022475"/>
    </source>
</evidence>
<reference evidence="10 11" key="1">
    <citation type="journal article" date="2015" name="Nature">
        <title>rRNA introns, odd ribosomes, and small enigmatic genomes across a large radiation of phyla.</title>
        <authorList>
            <person name="Brown C.T."/>
            <person name="Hug L.A."/>
            <person name="Thomas B.C."/>
            <person name="Sharon I."/>
            <person name="Castelle C.J."/>
            <person name="Singh A."/>
            <person name="Wilkins M.J."/>
            <person name="Williams K.H."/>
            <person name="Banfield J.F."/>
        </authorList>
    </citation>
    <scope>NUCLEOTIDE SEQUENCE [LARGE SCALE GENOMIC DNA]</scope>
</reference>
<evidence type="ECO:0000313" key="11">
    <source>
        <dbReference type="Proteomes" id="UP000034911"/>
    </source>
</evidence>
<dbReference type="Proteomes" id="UP000034911">
    <property type="component" value="Unassembled WGS sequence"/>
</dbReference>
<proteinExistence type="inferred from homology"/>
<organism evidence="10 11">
    <name type="scientific">Candidatus Magasanikbacteria bacterium GW2011_GWC2_45_8</name>
    <dbReference type="NCBI Taxonomy" id="1619050"/>
    <lineage>
        <taxon>Bacteria</taxon>
        <taxon>Candidatus Magasanikiibacteriota</taxon>
    </lineage>
</organism>
<accession>A0A0G1MXQ9</accession>
<evidence type="ECO:0000259" key="8">
    <source>
        <dbReference type="Pfam" id="PF01478"/>
    </source>
</evidence>
<dbReference type="InterPro" id="IPR050882">
    <property type="entry name" value="Prepilin_peptidase/N-MTase"/>
</dbReference>
<dbReference type="GO" id="GO:0006465">
    <property type="term" value="P:signal peptide processing"/>
    <property type="evidence" value="ECO:0007669"/>
    <property type="project" value="TreeGrafter"/>
</dbReference>
<dbReference type="Pfam" id="PF01478">
    <property type="entry name" value="Peptidase_A24"/>
    <property type="match status" value="1"/>
</dbReference>
<gene>
    <name evidence="10" type="ORF">UX20_C0031G0001</name>
</gene>
<feature type="domain" description="Prepilin type IV endopeptidase peptidase" evidence="8">
    <location>
        <begin position="45"/>
        <end position="162"/>
    </location>
</feature>
<keyword evidence="6 7" id="KW-0472">Membrane</keyword>
<feature type="transmembrane region" description="Helical" evidence="7">
    <location>
        <begin position="36"/>
        <end position="55"/>
    </location>
</feature>
<comment type="caution">
    <text evidence="10">The sequence shown here is derived from an EMBL/GenBank/DDBJ whole genome shotgun (WGS) entry which is preliminary data.</text>
</comment>
<name>A0A0G1MXQ9_9BACT</name>
<keyword evidence="3" id="KW-1003">Cell membrane</keyword>
<evidence type="ECO:0000256" key="5">
    <source>
        <dbReference type="ARBA" id="ARBA00022989"/>
    </source>
</evidence>
<dbReference type="EMBL" id="LCLH01000031">
    <property type="protein sequence ID" value="KKU13136.1"/>
    <property type="molecule type" value="Genomic_DNA"/>
</dbReference>
<dbReference type="Pfam" id="PF06750">
    <property type="entry name" value="A24_N_bact"/>
    <property type="match status" value="1"/>
</dbReference>
<evidence type="ECO:0000313" key="10">
    <source>
        <dbReference type="EMBL" id="KKU13136.1"/>
    </source>
</evidence>
<dbReference type="PATRIC" id="fig|1619050.3.peg.606"/>
<feature type="transmembrane region" description="Helical" evidence="7">
    <location>
        <begin position="119"/>
        <end position="139"/>
    </location>
</feature>